<gene>
    <name evidence="2" type="ORF">P4I72_01685</name>
</gene>
<reference evidence="2 3" key="1">
    <citation type="submission" date="2023-03" db="EMBL/GenBank/DDBJ databases">
        <title>Bacillus Genome Sequencing.</title>
        <authorList>
            <person name="Dunlap C."/>
        </authorList>
    </citation>
    <scope>NUCLEOTIDE SEQUENCE [LARGE SCALE GENOMIC DNA]</scope>
    <source>
        <strain evidence="2 3">BD-533</strain>
    </source>
</reference>
<keyword evidence="3" id="KW-1185">Reference proteome</keyword>
<feature type="transmembrane region" description="Helical" evidence="1">
    <location>
        <begin position="94"/>
        <end position="113"/>
    </location>
</feature>
<comment type="caution">
    <text evidence="2">The sequence shown here is derived from an EMBL/GenBank/DDBJ whole genome shotgun (WGS) entry which is preliminary data.</text>
</comment>
<evidence type="ECO:0000256" key="1">
    <source>
        <dbReference type="SAM" id="Phobius"/>
    </source>
</evidence>
<evidence type="ECO:0000313" key="3">
    <source>
        <dbReference type="Proteomes" id="UP001338137"/>
    </source>
</evidence>
<dbReference type="EMBL" id="JARLKY010000004">
    <property type="protein sequence ID" value="MEC0225833.1"/>
    <property type="molecule type" value="Genomic_DNA"/>
</dbReference>
<name>A0ABU6FVD2_9BACL</name>
<evidence type="ECO:0000313" key="2">
    <source>
        <dbReference type="EMBL" id="MEC0225833.1"/>
    </source>
</evidence>
<protein>
    <recommendedName>
        <fullName evidence="4">TM2 domain-containing protein</fullName>
    </recommendedName>
</protein>
<organism evidence="2 3">
    <name type="scientific">Paenibacillus alba</name>
    <dbReference type="NCBI Taxonomy" id="1197127"/>
    <lineage>
        <taxon>Bacteria</taxon>
        <taxon>Bacillati</taxon>
        <taxon>Bacillota</taxon>
        <taxon>Bacilli</taxon>
        <taxon>Bacillales</taxon>
        <taxon>Paenibacillaceae</taxon>
        <taxon>Paenibacillus</taxon>
    </lineage>
</organism>
<feature type="transmembrane region" description="Helical" evidence="1">
    <location>
        <begin position="125"/>
        <end position="143"/>
    </location>
</feature>
<proteinExistence type="predicted"/>
<accession>A0ABU6FVD2</accession>
<dbReference type="RefSeq" id="WP_326070286.1">
    <property type="nucleotide sequence ID" value="NZ_JARLKY010000004.1"/>
</dbReference>
<keyword evidence="1" id="KW-1133">Transmembrane helix</keyword>
<keyword evidence="1" id="KW-0472">Membrane</keyword>
<evidence type="ECO:0008006" key="4">
    <source>
        <dbReference type="Google" id="ProtNLM"/>
    </source>
</evidence>
<keyword evidence="1" id="KW-0812">Transmembrane</keyword>
<feature type="transmembrane region" description="Helical" evidence="1">
    <location>
        <begin position="6"/>
        <end position="25"/>
    </location>
</feature>
<feature type="transmembrane region" description="Helical" evidence="1">
    <location>
        <begin position="32"/>
        <end position="60"/>
    </location>
</feature>
<dbReference type="Proteomes" id="UP001338137">
    <property type="component" value="Unassembled WGS sequence"/>
</dbReference>
<sequence>MVGTNKIITFLLSFIPGVGHLYLGLNKRGLQFLIGGFACISLIPPFPMVFPFVLAVIWFYGLFDALQKATLLHQYRLDADQIQTLYKENAIPPLWIGIGSIMLGIVVLCRILFPRVWSWLLQEQNSSILLALVIIGFGIWQVGKHVGKK</sequence>